<comment type="caution">
    <text evidence="1">The sequence shown here is derived from an EMBL/GenBank/DDBJ whole genome shotgun (WGS) entry which is preliminary data.</text>
</comment>
<keyword evidence="2" id="KW-1185">Reference proteome</keyword>
<reference evidence="1 2" key="1">
    <citation type="journal article" date="2024" name="G3 (Bethesda)">
        <title>Genome assembly of Hibiscus sabdariffa L. provides insights into metabolisms of medicinal natural products.</title>
        <authorList>
            <person name="Kim T."/>
        </authorList>
    </citation>
    <scope>NUCLEOTIDE SEQUENCE [LARGE SCALE GENOMIC DNA]</scope>
    <source>
        <strain evidence="1">TK-2024</strain>
        <tissue evidence="1">Old leaves</tissue>
    </source>
</reference>
<dbReference type="PANTHER" id="PTHR36741:SF1">
    <property type="entry name" value="OS07G0100500 PROTEIN"/>
    <property type="match status" value="1"/>
</dbReference>
<gene>
    <name evidence="1" type="ORF">V6N11_066922</name>
</gene>
<name>A0ABR2SPC6_9ROSI</name>
<proteinExistence type="predicted"/>
<dbReference type="EMBL" id="JBBPBN010000012">
    <property type="protein sequence ID" value="KAK9027075.1"/>
    <property type="molecule type" value="Genomic_DNA"/>
</dbReference>
<protein>
    <submittedName>
        <fullName evidence="1">Uncharacterized protein</fullName>
    </submittedName>
</protein>
<organism evidence="1 2">
    <name type="scientific">Hibiscus sabdariffa</name>
    <name type="common">roselle</name>
    <dbReference type="NCBI Taxonomy" id="183260"/>
    <lineage>
        <taxon>Eukaryota</taxon>
        <taxon>Viridiplantae</taxon>
        <taxon>Streptophyta</taxon>
        <taxon>Embryophyta</taxon>
        <taxon>Tracheophyta</taxon>
        <taxon>Spermatophyta</taxon>
        <taxon>Magnoliopsida</taxon>
        <taxon>eudicotyledons</taxon>
        <taxon>Gunneridae</taxon>
        <taxon>Pentapetalae</taxon>
        <taxon>rosids</taxon>
        <taxon>malvids</taxon>
        <taxon>Malvales</taxon>
        <taxon>Malvaceae</taxon>
        <taxon>Malvoideae</taxon>
        <taxon>Hibiscus</taxon>
    </lineage>
</organism>
<dbReference type="PANTHER" id="PTHR36741">
    <property type="entry name" value="OS07G0100500 PROTEIN"/>
    <property type="match status" value="1"/>
</dbReference>
<evidence type="ECO:0000313" key="2">
    <source>
        <dbReference type="Proteomes" id="UP001396334"/>
    </source>
</evidence>
<dbReference type="Proteomes" id="UP001396334">
    <property type="component" value="Unassembled WGS sequence"/>
</dbReference>
<sequence>MSKGKPNVLKKLVADASCWSMDCKLSERVNSSSSLLKPTLPLDLADVPSLDFPAFLPEPLVRLPMASSQQVPTFTPLICDPIVHIPVIDVCSSGGQGYLVSAGPSLSTTITERKSKLRKLKEESTDCLRSFAQRHYSLQQHH</sequence>
<accession>A0ABR2SPC6</accession>
<evidence type="ECO:0000313" key="1">
    <source>
        <dbReference type="EMBL" id="KAK9027075.1"/>
    </source>
</evidence>